<gene>
    <name evidence="2" type="ORF">TKK_020106</name>
</gene>
<dbReference type="PANTHER" id="PTHR38001:SF1">
    <property type="entry name" value="PROTEIN CEBPZOS"/>
    <property type="match status" value="1"/>
</dbReference>
<sequence>MLVKRPSRSKPWLKFMKYLVVAEVVVCANCYLVWRQLNHSQDFRYYFHQKFPRILNFFYSVGELQNKNYKVRELDEAAWTQKNLW</sequence>
<reference evidence="2 3" key="1">
    <citation type="journal article" date="2024" name="bioRxiv">
        <title>A reference genome for Trichogramma kaykai: A tiny desert-dwelling parasitoid wasp with competing sex-ratio distorters.</title>
        <authorList>
            <person name="Culotta J."/>
            <person name="Lindsey A.R."/>
        </authorList>
    </citation>
    <scope>NUCLEOTIDE SEQUENCE [LARGE SCALE GENOMIC DNA]</scope>
    <source>
        <strain evidence="2 3">KSX58</strain>
    </source>
</reference>
<dbReference type="PANTHER" id="PTHR38001">
    <property type="entry name" value="PROTEIN CEBPZOS"/>
    <property type="match status" value="1"/>
</dbReference>
<dbReference type="AlphaFoldDB" id="A0ABD2VU45"/>
<name>A0ABD2VU45_9HYME</name>
<dbReference type="InterPro" id="IPR037764">
    <property type="entry name" value="CEBPZOS"/>
</dbReference>
<keyword evidence="3" id="KW-1185">Reference proteome</keyword>
<dbReference type="Proteomes" id="UP001627154">
    <property type="component" value="Unassembled WGS sequence"/>
</dbReference>
<organism evidence="2 3">
    <name type="scientific">Trichogramma kaykai</name>
    <dbReference type="NCBI Taxonomy" id="54128"/>
    <lineage>
        <taxon>Eukaryota</taxon>
        <taxon>Metazoa</taxon>
        <taxon>Ecdysozoa</taxon>
        <taxon>Arthropoda</taxon>
        <taxon>Hexapoda</taxon>
        <taxon>Insecta</taxon>
        <taxon>Pterygota</taxon>
        <taxon>Neoptera</taxon>
        <taxon>Endopterygota</taxon>
        <taxon>Hymenoptera</taxon>
        <taxon>Apocrita</taxon>
        <taxon>Proctotrupomorpha</taxon>
        <taxon>Chalcidoidea</taxon>
        <taxon>Trichogrammatidae</taxon>
        <taxon>Trichogramma</taxon>
    </lineage>
</organism>
<keyword evidence="1" id="KW-0812">Transmembrane</keyword>
<evidence type="ECO:0000313" key="2">
    <source>
        <dbReference type="EMBL" id="KAL3384031.1"/>
    </source>
</evidence>
<feature type="transmembrane region" description="Helical" evidence="1">
    <location>
        <begin position="15"/>
        <end position="34"/>
    </location>
</feature>
<keyword evidence="1" id="KW-0472">Membrane</keyword>
<protein>
    <submittedName>
        <fullName evidence="2">Uncharacterized protein</fullName>
    </submittedName>
</protein>
<dbReference type="EMBL" id="JBJJXI010000179">
    <property type="protein sequence ID" value="KAL3384031.1"/>
    <property type="molecule type" value="Genomic_DNA"/>
</dbReference>
<keyword evidence="1" id="KW-1133">Transmembrane helix</keyword>
<proteinExistence type="predicted"/>
<evidence type="ECO:0000313" key="3">
    <source>
        <dbReference type="Proteomes" id="UP001627154"/>
    </source>
</evidence>
<evidence type="ECO:0000256" key="1">
    <source>
        <dbReference type="SAM" id="Phobius"/>
    </source>
</evidence>
<accession>A0ABD2VU45</accession>
<comment type="caution">
    <text evidence="2">The sequence shown here is derived from an EMBL/GenBank/DDBJ whole genome shotgun (WGS) entry which is preliminary data.</text>
</comment>